<dbReference type="Proteomes" id="UP000184501">
    <property type="component" value="Unassembled WGS sequence"/>
</dbReference>
<dbReference type="EMBL" id="FQVN01000004">
    <property type="protein sequence ID" value="SHF58016.1"/>
    <property type="molecule type" value="Genomic_DNA"/>
</dbReference>
<sequence>MDVRSRAGRQPNERLRAVMEEAGCSNTGLARRVNVCGAEHGLHLRYDKTSVARWLRGQQPRGRAPVIIAQALGRKLGRMVTVEEIGMTSGQGAAPTVGLRFEPTVPGALRQARALWRGDAHRTGALTGERLSTSVLVQPSRDWLIAGPDAVVAGHGPAAVRTADLAVLRATTASLAELDHRFGSGRLRPVVVHYLDSVVSGLVAGSYGEASGRQLLGAVARLTELAGYMAVDTGQPGLAQRYYIQALRLAQAADDRGLGGYVLASGMSRVALQLGSPQEAVQLARAAQEGTRARSTPTVAAACHAAEARGHALLGDARACQQAIGKAVAVLEHGDPDSHPGSGLGSGLDGEPDWAGHVDHAYLAEELARCSADLQQRDTAARWAQEALRGCPPDRARRRALRLLLVASTQLRLGEVDLSCGTAAQAVEVLGGLHSAQCASDLADFCGRLEAQGRREEARALLAEPDRNCSPD</sequence>
<name>A0A1M5CTK4_STRHI</name>
<gene>
    <name evidence="1" type="ORF">SAMN05444320_104160</name>
</gene>
<organism evidence="1 2">
    <name type="scientific">Streptoalloteichus hindustanus</name>
    <dbReference type="NCBI Taxonomy" id="2017"/>
    <lineage>
        <taxon>Bacteria</taxon>
        <taxon>Bacillati</taxon>
        <taxon>Actinomycetota</taxon>
        <taxon>Actinomycetes</taxon>
        <taxon>Pseudonocardiales</taxon>
        <taxon>Pseudonocardiaceae</taxon>
        <taxon>Streptoalloteichus</taxon>
    </lineage>
</organism>
<evidence type="ECO:0000313" key="2">
    <source>
        <dbReference type="Proteomes" id="UP000184501"/>
    </source>
</evidence>
<dbReference type="InterPro" id="IPR011990">
    <property type="entry name" value="TPR-like_helical_dom_sf"/>
</dbReference>
<protein>
    <submittedName>
        <fullName evidence="1">Transcriptional regulator</fullName>
    </submittedName>
</protein>
<dbReference type="Gene3D" id="1.25.40.10">
    <property type="entry name" value="Tetratricopeptide repeat domain"/>
    <property type="match status" value="1"/>
</dbReference>
<proteinExistence type="predicted"/>
<dbReference type="SUPFAM" id="SSF48452">
    <property type="entry name" value="TPR-like"/>
    <property type="match status" value="1"/>
</dbReference>
<keyword evidence="2" id="KW-1185">Reference proteome</keyword>
<dbReference type="STRING" id="2017.SAMN05444320_104160"/>
<dbReference type="RefSeq" id="WP_200797503.1">
    <property type="nucleotide sequence ID" value="NZ_FQVN01000004.1"/>
</dbReference>
<evidence type="ECO:0000313" key="1">
    <source>
        <dbReference type="EMBL" id="SHF58016.1"/>
    </source>
</evidence>
<reference evidence="1 2" key="1">
    <citation type="submission" date="2016-11" db="EMBL/GenBank/DDBJ databases">
        <authorList>
            <person name="Jaros S."/>
            <person name="Januszkiewicz K."/>
            <person name="Wedrychowicz H."/>
        </authorList>
    </citation>
    <scope>NUCLEOTIDE SEQUENCE [LARGE SCALE GENOMIC DNA]</scope>
    <source>
        <strain evidence="1 2">DSM 44523</strain>
    </source>
</reference>
<accession>A0A1M5CTK4</accession>
<dbReference type="AlphaFoldDB" id="A0A1M5CTK4"/>